<accession>A0A0C3M133</accession>
<dbReference type="EMBL" id="KN823010">
    <property type="protein sequence ID" value="KIO27352.1"/>
    <property type="molecule type" value="Genomic_DNA"/>
</dbReference>
<reference evidence="2" key="2">
    <citation type="submission" date="2015-01" db="EMBL/GenBank/DDBJ databases">
        <title>Evolutionary Origins and Diversification of the Mycorrhizal Mutualists.</title>
        <authorList>
            <consortium name="DOE Joint Genome Institute"/>
            <consortium name="Mycorrhizal Genomics Consortium"/>
            <person name="Kohler A."/>
            <person name="Kuo A."/>
            <person name="Nagy L.G."/>
            <person name="Floudas D."/>
            <person name="Copeland A."/>
            <person name="Barry K.W."/>
            <person name="Cichocki N."/>
            <person name="Veneault-Fourrey C."/>
            <person name="LaButti K."/>
            <person name="Lindquist E.A."/>
            <person name="Lipzen A."/>
            <person name="Lundell T."/>
            <person name="Morin E."/>
            <person name="Murat C."/>
            <person name="Riley R."/>
            <person name="Ohm R."/>
            <person name="Sun H."/>
            <person name="Tunlid A."/>
            <person name="Henrissat B."/>
            <person name="Grigoriev I.V."/>
            <person name="Hibbett D.S."/>
            <person name="Martin F."/>
        </authorList>
    </citation>
    <scope>NUCLEOTIDE SEQUENCE [LARGE SCALE GENOMIC DNA]</scope>
    <source>
        <strain evidence="2">MUT 4182</strain>
    </source>
</reference>
<sequence>MDRMKPVAVAVVWLFIFLKAYILEIFRTRIRRTERPTPRAMPSPTFATYPLISWRMSDESPPQIEELQAKSWALARQVTSRGLTWVGRREETANDLIVASVKRVILTSEHGAALIHAATNICAIDDEHSLRQLLNDAEFFNRLHALYSTFNPSWPTSLTERQPMPSAAAKGFAAVILHLALSVGTIMDLAPREDRPLAVEGSPQALYTLSIRRTPYLWTLARAVMLEDHLRDGDLKHVSHLRFAGNLLKELFESTAAIMTRTAGLLCRLTCAVRMSLERNPEQQTGFELVKTAYRGGKDETSVPSLSEALRASSALLYRIGNDRFYVYKICLDMFRHACEIQGYHLDRVFVYMEPVARYRAGYPASRDLRT</sequence>
<protein>
    <submittedName>
        <fullName evidence="1">Uncharacterized protein</fullName>
    </submittedName>
</protein>
<gene>
    <name evidence="1" type="ORF">M407DRAFT_23394</name>
</gene>
<evidence type="ECO:0000313" key="2">
    <source>
        <dbReference type="Proteomes" id="UP000054248"/>
    </source>
</evidence>
<name>A0A0C3M133_9AGAM</name>
<dbReference type="HOGENOM" id="CLU_746379_0_0_1"/>
<organism evidence="1 2">
    <name type="scientific">Tulasnella calospora MUT 4182</name>
    <dbReference type="NCBI Taxonomy" id="1051891"/>
    <lineage>
        <taxon>Eukaryota</taxon>
        <taxon>Fungi</taxon>
        <taxon>Dikarya</taxon>
        <taxon>Basidiomycota</taxon>
        <taxon>Agaricomycotina</taxon>
        <taxon>Agaricomycetes</taxon>
        <taxon>Cantharellales</taxon>
        <taxon>Tulasnellaceae</taxon>
        <taxon>Tulasnella</taxon>
    </lineage>
</organism>
<dbReference type="OrthoDB" id="10565544at2759"/>
<dbReference type="Proteomes" id="UP000054248">
    <property type="component" value="Unassembled WGS sequence"/>
</dbReference>
<dbReference type="AlphaFoldDB" id="A0A0C3M133"/>
<proteinExistence type="predicted"/>
<evidence type="ECO:0000313" key="1">
    <source>
        <dbReference type="EMBL" id="KIO27352.1"/>
    </source>
</evidence>
<reference evidence="1 2" key="1">
    <citation type="submission" date="2014-04" db="EMBL/GenBank/DDBJ databases">
        <authorList>
            <consortium name="DOE Joint Genome Institute"/>
            <person name="Kuo A."/>
            <person name="Girlanda M."/>
            <person name="Perotto S."/>
            <person name="Kohler A."/>
            <person name="Nagy L.G."/>
            <person name="Floudas D."/>
            <person name="Copeland A."/>
            <person name="Barry K.W."/>
            <person name="Cichocki N."/>
            <person name="Veneault-Fourrey C."/>
            <person name="LaButti K."/>
            <person name="Lindquist E.A."/>
            <person name="Lipzen A."/>
            <person name="Lundell T."/>
            <person name="Morin E."/>
            <person name="Murat C."/>
            <person name="Sun H."/>
            <person name="Tunlid A."/>
            <person name="Henrissat B."/>
            <person name="Grigoriev I.V."/>
            <person name="Hibbett D.S."/>
            <person name="Martin F."/>
            <person name="Nordberg H.P."/>
            <person name="Cantor M.N."/>
            <person name="Hua S.X."/>
        </authorList>
    </citation>
    <scope>NUCLEOTIDE SEQUENCE [LARGE SCALE GENOMIC DNA]</scope>
    <source>
        <strain evidence="1 2">MUT 4182</strain>
    </source>
</reference>
<keyword evidence="2" id="KW-1185">Reference proteome</keyword>